<dbReference type="Pfam" id="PF04144">
    <property type="entry name" value="SCAMP"/>
    <property type="match status" value="1"/>
</dbReference>
<feature type="region of interest" description="Disordered" evidence="6">
    <location>
        <begin position="1"/>
        <end position="39"/>
    </location>
</feature>
<comment type="subcellular location">
    <subcellularLocation>
        <location evidence="1">Membrane</location>
        <topology evidence="1">Multi-pass membrane protein</topology>
    </subcellularLocation>
</comment>
<evidence type="ECO:0000256" key="2">
    <source>
        <dbReference type="ARBA" id="ARBA00022692"/>
    </source>
</evidence>
<feature type="transmembrane region" description="Helical" evidence="7">
    <location>
        <begin position="103"/>
        <end position="125"/>
    </location>
</feature>
<keyword evidence="2 7" id="KW-0812">Transmembrane</keyword>
<feature type="compositionally biased region" description="Polar residues" evidence="6">
    <location>
        <begin position="1"/>
        <end position="14"/>
    </location>
</feature>
<organism evidence="8 9">
    <name type="scientific">Tritrichomonas musculus</name>
    <dbReference type="NCBI Taxonomy" id="1915356"/>
    <lineage>
        <taxon>Eukaryota</taxon>
        <taxon>Metamonada</taxon>
        <taxon>Parabasalia</taxon>
        <taxon>Tritrichomonadida</taxon>
        <taxon>Tritrichomonadidae</taxon>
        <taxon>Tritrichomonas</taxon>
    </lineage>
</organism>
<evidence type="ECO:0000256" key="1">
    <source>
        <dbReference type="ARBA" id="ARBA00004141"/>
    </source>
</evidence>
<dbReference type="InterPro" id="IPR007273">
    <property type="entry name" value="SCAMP"/>
</dbReference>
<feature type="transmembrane region" description="Helical" evidence="7">
    <location>
        <begin position="137"/>
        <end position="160"/>
    </location>
</feature>
<evidence type="ECO:0000256" key="4">
    <source>
        <dbReference type="ARBA" id="ARBA00023136"/>
    </source>
</evidence>
<name>A0ABR2K008_9EUKA</name>
<comment type="caution">
    <text evidence="8">The sequence shown here is derived from an EMBL/GenBank/DDBJ whole genome shotgun (WGS) entry which is preliminary data.</text>
</comment>
<proteinExistence type="predicted"/>
<evidence type="ECO:0008006" key="10">
    <source>
        <dbReference type="Google" id="ProtNLM"/>
    </source>
</evidence>
<accession>A0ABR2K008</accession>
<keyword evidence="3 7" id="KW-1133">Transmembrane helix</keyword>
<dbReference type="PANTHER" id="PTHR10687:SF2">
    <property type="entry name" value="SECRETORY CARRIER-ASSOCIATED MEMBRANE PROTEIN"/>
    <property type="match status" value="1"/>
</dbReference>
<protein>
    <recommendedName>
        <fullName evidence="10">Secretory carrier membrane protein</fullName>
    </recommendedName>
</protein>
<dbReference type="Proteomes" id="UP001470230">
    <property type="component" value="Unassembled WGS sequence"/>
</dbReference>
<evidence type="ECO:0000313" key="9">
    <source>
        <dbReference type="Proteomes" id="UP001470230"/>
    </source>
</evidence>
<gene>
    <name evidence="8" type="ORF">M9Y10_043178</name>
</gene>
<reference evidence="8 9" key="1">
    <citation type="submission" date="2024-04" db="EMBL/GenBank/DDBJ databases">
        <title>Tritrichomonas musculus Genome.</title>
        <authorList>
            <person name="Alves-Ferreira E."/>
            <person name="Grigg M."/>
            <person name="Lorenzi H."/>
            <person name="Galac M."/>
        </authorList>
    </citation>
    <scope>NUCLEOTIDE SEQUENCE [LARGE SCALE GENOMIC DNA]</scope>
    <source>
        <strain evidence="8 9">EAF2021</strain>
    </source>
</reference>
<evidence type="ECO:0000256" key="6">
    <source>
        <dbReference type="SAM" id="MobiDB-lite"/>
    </source>
</evidence>
<evidence type="ECO:0000256" key="5">
    <source>
        <dbReference type="SAM" id="Coils"/>
    </source>
</evidence>
<keyword evidence="9" id="KW-1185">Reference proteome</keyword>
<evidence type="ECO:0000256" key="7">
    <source>
        <dbReference type="SAM" id="Phobius"/>
    </source>
</evidence>
<evidence type="ECO:0000313" key="8">
    <source>
        <dbReference type="EMBL" id="KAK8884073.1"/>
    </source>
</evidence>
<dbReference type="EMBL" id="JAPFFF010000008">
    <property type="protein sequence ID" value="KAK8884073.1"/>
    <property type="molecule type" value="Genomic_DNA"/>
</dbReference>
<sequence length="271" mass="29992">MEDTNPLESYSPFEQTDKDSTSKAPRTSPTIGADPEDDDDIRAYEQRLNILESQINSQESILNNAQQTGTLEPPPNWPKFHPMVHYDIEDVPEQLRKFVSEGLYSWCLMALAFGLNWIGCLSLLHAGNSTESPGSKIALSSLYLFIVVPLALDLDAMAIYRVLKSDSPSTLSYMKMFAALGITTFFEGMLTLGLDSSGSCGLITTISLFMSGHAFLGVFSTIITASLGFTTYIQYKLLLSLWAYYKGTEQGENIQDNMKKTVAMMVVDSLK</sequence>
<feature type="transmembrane region" description="Helical" evidence="7">
    <location>
        <begin position="214"/>
        <end position="233"/>
    </location>
</feature>
<evidence type="ECO:0000256" key="3">
    <source>
        <dbReference type="ARBA" id="ARBA00022989"/>
    </source>
</evidence>
<feature type="transmembrane region" description="Helical" evidence="7">
    <location>
        <begin position="172"/>
        <end position="194"/>
    </location>
</feature>
<keyword evidence="5" id="KW-0175">Coiled coil</keyword>
<feature type="coiled-coil region" evidence="5">
    <location>
        <begin position="41"/>
        <end position="68"/>
    </location>
</feature>
<keyword evidence="4 7" id="KW-0472">Membrane</keyword>
<dbReference type="PANTHER" id="PTHR10687">
    <property type="entry name" value="SECRETORY CARRIER-ASSOCIATED MEMBRANE PROTEIN SCAMP"/>
    <property type="match status" value="1"/>
</dbReference>